<gene>
    <name evidence="1" type="ORF">C7999DRAFT_33875</name>
</gene>
<dbReference type="AlphaFoldDB" id="A0AAN7HLF4"/>
<organism evidence="1 2">
    <name type="scientific">Corynascus novoguineensis</name>
    <dbReference type="NCBI Taxonomy" id="1126955"/>
    <lineage>
        <taxon>Eukaryota</taxon>
        <taxon>Fungi</taxon>
        <taxon>Dikarya</taxon>
        <taxon>Ascomycota</taxon>
        <taxon>Pezizomycotina</taxon>
        <taxon>Sordariomycetes</taxon>
        <taxon>Sordariomycetidae</taxon>
        <taxon>Sordariales</taxon>
        <taxon>Chaetomiaceae</taxon>
        <taxon>Corynascus</taxon>
    </lineage>
</organism>
<comment type="caution">
    <text evidence="1">The sequence shown here is derived from an EMBL/GenBank/DDBJ whole genome shotgun (WGS) entry which is preliminary data.</text>
</comment>
<reference evidence="1" key="2">
    <citation type="submission" date="2023-05" db="EMBL/GenBank/DDBJ databases">
        <authorList>
            <consortium name="Lawrence Berkeley National Laboratory"/>
            <person name="Steindorff A."/>
            <person name="Hensen N."/>
            <person name="Bonometti L."/>
            <person name="Westerberg I."/>
            <person name="Brannstrom I.O."/>
            <person name="Guillou S."/>
            <person name="Cros-Aarteil S."/>
            <person name="Calhoun S."/>
            <person name="Haridas S."/>
            <person name="Kuo A."/>
            <person name="Mondo S."/>
            <person name="Pangilinan J."/>
            <person name="Riley R."/>
            <person name="Labutti K."/>
            <person name="Andreopoulos B."/>
            <person name="Lipzen A."/>
            <person name="Chen C."/>
            <person name="Yanf M."/>
            <person name="Daum C."/>
            <person name="Ng V."/>
            <person name="Clum A."/>
            <person name="Ohm R."/>
            <person name="Martin F."/>
            <person name="Silar P."/>
            <person name="Natvig D."/>
            <person name="Lalanne C."/>
            <person name="Gautier V."/>
            <person name="Ament-Velasquez S.L."/>
            <person name="Kruys A."/>
            <person name="Hutchinson M.I."/>
            <person name="Powell A.J."/>
            <person name="Barry K."/>
            <person name="Miller A.N."/>
            <person name="Grigoriev I.V."/>
            <person name="Debuchy R."/>
            <person name="Gladieux P."/>
            <person name="Thoren M.H."/>
            <person name="Johannesson H."/>
        </authorList>
    </citation>
    <scope>NUCLEOTIDE SEQUENCE</scope>
    <source>
        <strain evidence="1">CBS 359.72</strain>
    </source>
</reference>
<reference evidence="1" key="1">
    <citation type="journal article" date="2023" name="Mol. Phylogenet. Evol.">
        <title>Genome-scale phylogeny and comparative genomics of the fungal order Sordariales.</title>
        <authorList>
            <person name="Hensen N."/>
            <person name="Bonometti L."/>
            <person name="Westerberg I."/>
            <person name="Brannstrom I.O."/>
            <person name="Guillou S."/>
            <person name="Cros-Aarteil S."/>
            <person name="Calhoun S."/>
            <person name="Haridas S."/>
            <person name="Kuo A."/>
            <person name="Mondo S."/>
            <person name="Pangilinan J."/>
            <person name="Riley R."/>
            <person name="LaButti K."/>
            <person name="Andreopoulos B."/>
            <person name="Lipzen A."/>
            <person name="Chen C."/>
            <person name="Yan M."/>
            <person name="Daum C."/>
            <person name="Ng V."/>
            <person name="Clum A."/>
            <person name="Steindorff A."/>
            <person name="Ohm R.A."/>
            <person name="Martin F."/>
            <person name="Silar P."/>
            <person name="Natvig D.O."/>
            <person name="Lalanne C."/>
            <person name="Gautier V."/>
            <person name="Ament-Velasquez S.L."/>
            <person name="Kruys A."/>
            <person name="Hutchinson M.I."/>
            <person name="Powell A.J."/>
            <person name="Barry K."/>
            <person name="Miller A.N."/>
            <person name="Grigoriev I.V."/>
            <person name="Debuchy R."/>
            <person name="Gladieux P."/>
            <person name="Hiltunen Thoren M."/>
            <person name="Johannesson H."/>
        </authorList>
    </citation>
    <scope>NUCLEOTIDE SEQUENCE</scope>
    <source>
        <strain evidence="1">CBS 359.72</strain>
    </source>
</reference>
<protein>
    <submittedName>
        <fullName evidence="1">Uncharacterized protein</fullName>
    </submittedName>
</protein>
<evidence type="ECO:0000313" key="1">
    <source>
        <dbReference type="EMBL" id="KAK4245733.1"/>
    </source>
</evidence>
<dbReference type="EMBL" id="MU857692">
    <property type="protein sequence ID" value="KAK4245733.1"/>
    <property type="molecule type" value="Genomic_DNA"/>
</dbReference>
<proteinExistence type="predicted"/>
<name>A0AAN7HLF4_9PEZI</name>
<accession>A0AAN7HLF4</accession>
<keyword evidence="2" id="KW-1185">Reference proteome</keyword>
<sequence length="237" mass="25610">MFIEGGGLATRMCIPKEQNSQTQGTILSDIVRLCNLKKGDKVLVHLVGGCRGINFRARLVPDVFNIGNGTLTKRKRETEATAMDDSERERHTLKTCDITPEGPFSDSSSSLLDPHGDGSLTYVGIPLGELERGHYDLEARFPGQTIVMAEVLNQYGDVYAGVDNPTSSERLIFDIEDDMALSASLIAYTVEPVNMSFSGTVKYANPANQSSATTQIASWSLVALGASSFILIAIGLF</sequence>
<dbReference type="Proteomes" id="UP001303647">
    <property type="component" value="Unassembled WGS sequence"/>
</dbReference>
<evidence type="ECO:0000313" key="2">
    <source>
        <dbReference type="Proteomes" id="UP001303647"/>
    </source>
</evidence>